<evidence type="ECO:0000259" key="2">
    <source>
        <dbReference type="Pfam" id="PF03281"/>
    </source>
</evidence>
<dbReference type="PANTHER" id="PTHR10656:SF42">
    <property type="entry name" value="CYCLIC GMP-AMP SYNTHASE-LIKE PROTEIN-RELATED"/>
    <property type="match status" value="1"/>
</dbReference>
<comment type="caution">
    <text evidence="3">The sequence shown here is derived from an EMBL/GenBank/DDBJ whole genome shotgun (WGS) entry which is preliminary data.</text>
</comment>
<keyword evidence="4" id="KW-1185">Reference proteome</keyword>
<dbReference type="EMBL" id="JABSTV010001246">
    <property type="protein sequence ID" value="KAH7976283.1"/>
    <property type="molecule type" value="Genomic_DNA"/>
</dbReference>
<dbReference type="Pfam" id="PF03281">
    <property type="entry name" value="Mab-21"/>
    <property type="match status" value="1"/>
</dbReference>
<gene>
    <name evidence="3" type="ORF">HPB52_010759</name>
</gene>
<protein>
    <recommendedName>
        <fullName evidence="2">Mab-21-like nucleotidyltransferase domain-containing protein</fullName>
    </recommendedName>
</protein>
<dbReference type="AlphaFoldDB" id="A0A9D4QGF5"/>
<dbReference type="InterPro" id="IPR046903">
    <property type="entry name" value="Mab-21-like_nuc_Trfase"/>
</dbReference>
<sequence>MACKKRLEQTMDGQEMHCLFNLFTTEGLKFKPTWWREWFQSVVDKALRSYTPPCGADGSKLFELRQRESGPARTLLVHLPDNGHIDIDLVPVLEYTFNQLPAKVPRQKWYDELLSEEERRWLMVPKPPRDDDNLWRIHFPDAEKKLMKDLECIKPTIRLMKVLGRLRQVMNPCGPGICSLYDENLSLIPDMSVDTRKNIAQRLQKILNVVAKDSDRVCEFFLETTDDACVSSPATEENLCDPLVTSSVSATEVCETSSSPGLGSVVDGIVDERSCRIEVSPDMLEGLTVPSFLVLKQSFKAALPRGSAPGGAERSNVSGP</sequence>
<evidence type="ECO:0000313" key="4">
    <source>
        <dbReference type="Proteomes" id="UP000821837"/>
    </source>
</evidence>
<reference evidence="3" key="1">
    <citation type="journal article" date="2020" name="Cell">
        <title>Large-Scale Comparative Analyses of Tick Genomes Elucidate Their Genetic Diversity and Vector Capacities.</title>
        <authorList>
            <consortium name="Tick Genome and Microbiome Consortium (TIGMIC)"/>
            <person name="Jia N."/>
            <person name="Wang J."/>
            <person name="Shi W."/>
            <person name="Du L."/>
            <person name="Sun Y."/>
            <person name="Zhan W."/>
            <person name="Jiang J.F."/>
            <person name="Wang Q."/>
            <person name="Zhang B."/>
            <person name="Ji P."/>
            <person name="Bell-Sakyi L."/>
            <person name="Cui X.M."/>
            <person name="Yuan T.T."/>
            <person name="Jiang B.G."/>
            <person name="Yang W.F."/>
            <person name="Lam T.T."/>
            <person name="Chang Q.C."/>
            <person name="Ding S.J."/>
            <person name="Wang X.J."/>
            <person name="Zhu J.G."/>
            <person name="Ruan X.D."/>
            <person name="Zhao L."/>
            <person name="Wei J.T."/>
            <person name="Ye R.Z."/>
            <person name="Que T.C."/>
            <person name="Du C.H."/>
            <person name="Zhou Y.H."/>
            <person name="Cheng J.X."/>
            <person name="Dai P.F."/>
            <person name="Guo W.B."/>
            <person name="Han X.H."/>
            <person name="Huang E.J."/>
            <person name="Li L.F."/>
            <person name="Wei W."/>
            <person name="Gao Y.C."/>
            <person name="Liu J.Z."/>
            <person name="Shao H.Z."/>
            <person name="Wang X."/>
            <person name="Wang C.C."/>
            <person name="Yang T.C."/>
            <person name="Huo Q.B."/>
            <person name="Li W."/>
            <person name="Chen H.Y."/>
            <person name="Chen S.E."/>
            <person name="Zhou L.G."/>
            <person name="Ni X.B."/>
            <person name="Tian J.H."/>
            <person name="Sheng Y."/>
            <person name="Liu T."/>
            <person name="Pan Y.S."/>
            <person name="Xia L.Y."/>
            <person name="Li J."/>
            <person name="Zhao F."/>
            <person name="Cao W.C."/>
        </authorList>
    </citation>
    <scope>NUCLEOTIDE SEQUENCE</scope>
    <source>
        <strain evidence="3">Rsan-2018</strain>
    </source>
</reference>
<dbReference type="Gene3D" id="3.30.460.90">
    <property type="match status" value="1"/>
</dbReference>
<comment type="similarity">
    <text evidence="1">Belongs to the mab-21 family.</text>
</comment>
<dbReference type="VEuPathDB" id="VectorBase:RSAN_052939"/>
<proteinExistence type="inferred from homology"/>
<dbReference type="Proteomes" id="UP000821837">
    <property type="component" value="Chromosome 10"/>
</dbReference>
<evidence type="ECO:0000256" key="1">
    <source>
        <dbReference type="ARBA" id="ARBA00008307"/>
    </source>
</evidence>
<organism evidence="3 4">
    <name type="scientific">Rhipicephalus sanguineus</name>
    <name type="common">Brown dog tick</name>
    <name type="synonym">Ixodes sanguineus</name>
    <dbReference type="NCBI Taxonomy" id="34632"/>
    <lineage>
        <taxon>Eukaryota</taxon>
        <taxon>Metazoa</taxon>
        <taxon>Ecdysozoa</taxon>
        <taxon>Arthropoda</taxon>
        <taxon>Chelicerata</taxon>
        <taxon>Arachnida</taxon>
        <taxon>Acari</taxon>
        <taxon>Parasitiformes</taxon>
        <taxon>Ixodida</taxon>
        <taxon>Ixodoidea</taxon>
        <taxon>Ixodidae</taxon>
        <taxon>Rhipicephalinae</taxon>
        <taxon>Rhipicephalus</taxon>
        <taxon>Rhipicephalus</taxon>
    </lineage>
</organism>
<evidence type="ECO:0000313" key="3">
    <source>
        <dbReference type="EMBL" id="KAH7976283.1"/>
    </source>
</evidence>
<dbReference type="PANTHER" id="PTHR10656">
    <property type="entry name" value="CELL FATE DETERMINING PROTEIN MAB21-RELATED"/>
    <property type="match status" value="1"/>
</dbReference>
<accession>A0A9D4QGF5</accession>
<reference evidence="3" key="2">
    <citation type="submission" date="2021-09" db="EMBL/GenBank/DDBJ databases">
        <authorList>
            <person name="Jia N."/>
            <person name="Wang J."/>
            <person name="Shi W."/>
            <person name="Du L."/>
            <person name="Sun Y."/>
            <person name="Zhan W."/>
            <person name="Jiang J."/>
            <person name="Wang Q."/>
            <person name="Zhang B."/>
            <person name="Ji P."/>
            <person name="Sakyi L.B."/>
            <person name="Cui X."/>
            <person name="Yuan T."/>
            <person name="Jiang B."/>
            <person name="Yang W."/>
            <person name="Lam T.T.-Y."/>
            <person name="Chang Q."/>
            <person name="Ding S."/>
            <person name="Wang X."/>
            <person name="Zhu J."/>
            <person name="Ruan X."/>
            <person name="Zhao L."/>
            <person name="Wei J."/>
            <person name="Que T."/>
            <person name="Du C."/>
            <person name="Cheng J."/>
            <person name="Dai P."/>
            <person name="Han X."/>
            <person name="Huang E."/>
            <person name="Gao Y."/>
            <person name="Liu J."/>
            <person name="Shao H."/>
            <person name="Ye R."/>
            <person name="Li L."/>
            <person name="Wei W."/>
            <person name="Wang X."/>
            <person name="Wang C."/>
            <person name="Huo Q."/>
            <person name="Li W."/>
            <person name="Guo W."/>
            <person name="Chen H."/>
            <person name="Chen S."/>
            <person name="Zhou L."/>
            <person name="Zhou L."/>
            <person name="Ni X."/>
            <person name="Tian J."/>
            <person name="Zhou Y."/>
            <person name="Sheng Y."/>
            <person name="Liu T."/>
            <person name="Pan Y."/>
            <person name="Xia L."/>
            <person name="Li J."/>
            <person name="Zhao F."/>
            <person name="Cao W."/>
        </authorList>
    </citation>
    <scope>NUCLEOTIDE SEQUENCE</scope>
    <source>
        <strain evidence="3">Rsan-2018</strain>
        <tissue evidence="3">Larvae</tissue>
    </source>
</reference>
<feature type="domain" description="Mab-21-like nucleotidyltransferase" evidence="2">
    <location>
        <begin position="35"/>
        <end position="148"/>
    </location>
</feature>
<name>A0A9D4QGF5_RHISA</name>